<keyword evidence="3 4" id="KW-0788">Thiol protease</keyword>
<dbReference type="InterPro" id="IPR004134">
    <property type="entry name" value="Peptidase_C1B"/>
</dbReference>
<sequence>MTVTTDATGSRSTTDTGDTGDSGDKESSVTVTDTAGTTGTVTTGPAGISPEFLDGLNSSVEADPAWRTARNAATATDISKITLDRSILASTDPTTSVKVDTWSVTDQMRSGRCWIFAGLNSLRGNIIADTGVKDLELSQAWLHYWDKLEKANYFFTAMVELADRPTDDRTVQHLLDHPAEDGGQWNMFVALVEKYGVVPKYAMPETWSSSHTAKMNRDIATATRTGALRIRETVNTGAGDAEVSRVHREALGSVHRILTAHLGVPPEEFVWQYRDSDGEFHREGTVTPLQFARRYLPDDLGEYVCLVNDPRDSSPYGELFTVDYLGNVVGADPVTYLNVPPEVLRTVAVDALGDGRPVWFGCDTAAQCDRERGVWDARLHDYTGFYGVELGTDAMNKQQRLLTGESLMTHAMVFTGVDLDEAGNPVKWRVENSWGSKNADKGFWTMNDSWFGEYVFALAVHRDRLPEEYRSVLDSGTDGAPAPHVLPAWDPMGALAD</sequence>
<evidence type="ECO:0000256" key="6">
    <source>
        <dbReference type="SAM" id="MobiDB-lite"/>
    </source>
</evidence>
<organism evidence="7 8">
    <name type="scientific">Corynebacterium provencense</name>
    <dbReference type="NCBI Taxonomy" id="1737425"/>
    <lineage>
        <taxon>Bacteria</taxon>
        <taxon>Bacillati</taxon>
        <taxon>Actinomycetota</taxon>
        <taxon>Actinomycetes</taxon>
        <taxon>Mycobacteriales</taxon>
        <taxon>Corynebacteriaceae</taxon>
        <taxon>Corynebacterium</taxon>
    </lineage>
</organism>
<protein>
    <recommendedName>
        <fullName evidence="4">Aminopeptidase</fullName>
    </recommendedName>
</protein>
<dbReference type="GO" id="GO:0043418">
    <property type="term" value="P:homocysteine catabolic process"/>
    <property type="evidence" value="ECO:0007669"/>
    <property type="project" value="TreeGrafter"/>
</dbReference>
<feature type="region of interest" description="Disordered" evidence="6">
    <location>
        <begin position="1"/>
        <end position="50"/>
    </location>
</feature>
<dbReference type="EMBL" id="CP024988">
    <property type="protein sequence ID" value="AWT25510.1"/>
    <property type="molecule type" value="Genomic_DNA"/>
</dbReference>
<dbReference type="PANTHER" id="PTHR10363">
    <property type="entry name" value="BLEOMYCIN HYDROLASE"/>
    <property type="match status" value="1"/>
</dbReference>
<dbReference type="AlphaFoldDB" id="A0A2Z3YR39"/>
<evidence type="ECO:0000313" key="8">
    <source>
        <dbReference type="Proteomes" id="UP000247696"/>
    </source>
</evidence>
<dbReference type="PROSITE" id="PS00139">
    <property type="entry name" value="THIOL_PROTEASE_CYS"/>
    <property type="match status" value="1"/>
</dbReference>
<keyword evidence="1 4" id="KW-0645">Protease</keyword>
<feature type="active site" evidence="5">
    <location>
        <position position="113"/>
    </location>
</feature>
<dbReference type="STRING" id="1737425.GCA_900049755_00594"/>
<comment type="similarity">
    <text evidence="4">Belongs to the peptidase C1 family.</text>
</comment>
<dbReference type="Proteomes" id="UP000247696">
    <property type="component" value="Chromosome"/>
</dbReference>
<dbReference type="CDD" id="cd00585">
    <property type="entry name" value="Peptidase_C1B"/>
    <property type="match status" value="1"/>
</dbReference>
<keyword evidence="4 7" id="KW-0031">Aminopeptidase</keyword>
<evidence type="ECO:0000256" key="5">
    <source>
        <dbReference type="PIRSR" id="PIRSR005700-1"/>
    </source>
</evidence>
<feature type="compositionally biased region" description="Low complexity" evidence="6">
    <location>
        <begin position="28"/>
        <end position="44"/>
    </location>
</feature>
<evidence type="ECO:0000256" key="3">
    <source>
        <dbReference type="ARBA" id="ARBA00022807"/>
    </source>
</evidence>
<dbReference type="InterPro" id="IPR038765">
    <property type="entry name" value="Papain-like_cys_pep_sf"/>
</dbReference>
<dbReference type="GO" id="GO:0009636">
    <property type="term" value="P:response to toxic substance"/>
    <property type="evidence" value="ECO:0007669"/>
    <property type="project" value="TreeGrafter"/>
</dbReference>
<gene>
    <name evidence="7" type="primary">pepC_1</name>
    <name evidence="7" type="ORF">Csp1_07000</name>
</gene>
<dbReference type="Gene3D" id="3.90.70.10">
    <property type="entry name" value="Cysteine proteinases"/>
    <property type="match status" value="1"/>
</dbReference>
<evidence type="ECO:0000256" key="2">
    <source>
        <dbReference type="ARBA" id="ARBA00022801"/>
    </source>
</evidence>
<feature type="active site" evidence="5">
    <location>
        <position position="410"/>
    </location>
</feature>
<dbReference type="SUPFAM" id="SSF54001">
    <property type="entry name" value="Cysteine proteinases"/>
    <property type="match status" value="1"/>
</dbReference>
<dbReference type="GO" id="GO:0005737">
    <property type="term" value="C:cytoplasm"/>
    <property type="evidence" value="ECO:0007669"/>
    <property type="project" value="TreeGrafter"/>
</dbReference>
<name>A0A2Z3YR39_9CORY</name>
<dbReference type="GO" id="GO:0006508">
    <property type="term" value="P:proteolysis"/>
    <property type="evidence" value="ECO:0007669"/>
    <property type="project" value="UniProtKB-KW"/>
</dbReference>
<dbReference type="Pfam" id="PF03051">
    <property type="entry name" value="Peptidase_C1_2"/>
    <property type="match status" value="1"/>
</dbReference>
<dbReference type="GO" id="GO:0070005">
    <property type="term" value="F:cysteine-type aminopeptidase activity"/>
    <property type="evidence" value="ECO:0007669"/>
    <property type="project" value="InterPro"/>
</dbReference>
<feature type="compositionally biased region" description="Low complexity" evidence="6">
    <location>
        <begin position="1"/>
        <end position="19"/>
    </location>
</feature>
<dbReference type="InterPro" id="IPR000169">
    <property type="entry name" value="Pept_cys_AS"/>
</dbReference>
<proteinExistence type="inferred from homology"/>
<dbReference type="PIRSF" id="PIRSF005700">
    <property type="entry name" value="PepC"/>
    <property type="match status" value="1"/>
</dbReference>
<evidence type="ECO:0000256" key="4">
    <source>
        <dbReference type="PIRNR" id="PIRNR005700"/>
    </source>
</evidence>
<evidence type="ECO:0000313" key="7">
    <source>
        <dbReference type="EMBL" id="AWT25510.1"/>
    </source>
</evidence>
<dbReference type="RefSeq" id="WP_078057065.1">
    <property type="nucleotide sequence ID" value="NZ_CABKVS010000001.1"/>
</dbReference>
<dbReference type="PANTHER" id="PTHR10363:SF2">
    <property type="entry name" value="BLEOMYCIN HYDROLASE"/>
    <property type="match status" value="1"/>
</dbReference>
<feature type="active site" evidence="5">
    <location>
        <position position="432"/>
    </location>
</feature>
<reference evidence="8" key="1">
    <citation type="submission" date="2017-11" db="EMBL/GenBank/DDBJ databases">
        <title>Otitis media/interna in a cat caused by the recently described species Corynebacterium provencense.</title>
        <authorList>
            <person name="Kittl S."/>
            <person name="Brodard I."/>
            <person name="Rychener L."/>
            <person name="Jores J."/>
            <person name="Roosje P."/>
            <person name="Gobeli Brawand S."/>
        </authorList>
    </citation>
    <scope>NUCLEOTIDE SEQUENCE [LARGE SCALE GENOMIC DNA]</scope>
    <source>
        <strain evidence="8">17KM38</strain>
    </source>
</reference>
<keyword evidence="8" id="KW-1185">Reference proteome</keyword>
<evidence type="ECO:0000256" key="1">
    <source>
        <dbReference type="ARBA" id="ARBA00022670"/>
    </source>
</evidence>
<keyword evidence="2 4" id="KW-0378">Hydrolase</keyword>
<accession>A0A2Z3YR39</accession>
<dbReference type="KEGG" id="cpre:Csp1_07000"/>